<keyword evidence="8" id="KW-1185">Reference proteome</keyword>
<name>A0A1M7S4F1_9SPHN</name>
<feature type="active site" description="Cysteine sulfenic acid (-SOH) intermediate; for peroxidase activity" evidence="5">
    <location>
        <position position="68"/>
    </location>
</feature>
<dbReference type="GO" id="GO:0045454">
    <property type="term" value="P:cell redox homeostasis"/>
    <property type="evidence" value="ECO:0007669"/>
    <property type="project" value="TreeGrafter"/>
</dbReference>
<dbReference type="PANTHER" id="PTHR10681">
    <property type="entry name" value="THIOREDOXIN PEROXIDASE"/>
    <property type="match status" value="1"/>
</dbReference>
<dbReference type="Pfam" id="PF00578">
    <property type="entry name" value="AhpC-TSA"/>
    <property type="match status" value="1"/>
</dbReference>
<dbReference type="GO" id="GO:0006979">
    <property type="term" value="P:response to oxidative stress"/>
    <property type="evidence" value="ECO:0007669"/>
    <property type="project" value="TreeGrafter"/>
</dbReference>
<accession>A0A1M7S4F1</accession>
<organism evidence="7 8">
    <name type="scientific">Erythrobacter sanguineus</name>
    <dbReference type="NCBI Taxonomy" id="198312"/>
    <lineage>
        <taxon>Bacteria</taxon>
        <taxon>Pseudomonadati</taxon>
        <taxon>Pseudomonadota</taxon>
        <taxon>Alphaproteobacteria</taxon>
        <taxon>Sphingomonadales</taxon>
        <taxon>Erythrobacteraceae</taxon>
        <taxon>Erythrobacter/Porphyrobacter group</taxon>
        <taxon>Erythrobacter</taxon>
    </lineage>
</organism>
<evidence type="ECO:0000256" key="5">
    <source>
        <dbReference type="PIRSR" id="PIRSR000239-1"/>
    </source>
</evidence>
<gene>
    <name evidence="7" type="ORF">SAMN02745193_00952</name>
</gene>
<keyword evidence="2" id="KW-0560">Oxidoreductase</keyword>
<dbReference type="Proteomes" id="UP000184391">
    <property type="component" value="Unassembled WGS sequence"/>
</dbReference>
<dbReference type="InterPro" id="IPR036249">
    <property type="entry name" value="Thioredoxin-like_sf"/>
</dbReference>
<dbReference type="SUPFAM" id="SSF52833">
    <property type="entry name" value="Thioredoxin-like"/>
    <property type="match status" value="1"/>
</dbReference>
<dbReference type="InterPro" id="IPR000866">
    <property type="entry name" value="AhpC/TSA"/>
</dbReference>
<evidence type="ECO:0000256" key="3">
    <source>
        <dbReference type="ARBA" id="ARBA00032824"/>
    </source>
</evidence>
<dbReference type="PROSITE" id="PS51352">
    <property type="entry name" value="THIOREDOXIN_2"/>
    <property type="match status" value="1"/>
</dbReference>
<evidence type="ECO:0000256" key="2">
    <source>
        <dbReference type="ARBA" id="ARBA00023002"/>
    </source>
</evidence>
<evidence type="ECO:0000256" key="4">
    <source>
        <dbReference type="ARBA" id="ARBA00037420"/>
    </source>
</evidence>
<dbReference type="InterPro" id="IPR050217">
    <property type="entry name" value="Peroxiredoxin"/>
</dbReference>
<comment type="similarity">
    <text evidence="1">Belongs to the peroxiredoxin family. AhpC/Prx1 subfamily.</text>
</comment>
<dbReference type="GO" id="GO:0005829">
    <property type="term" value="C:cytosol"/>
    <property type="evidence" value="ECO:0007669"/>
    <property type="project" value="TreeGrafter"/>
</dbReference>
<dbReference type="InterPro" id="IPR013766">
    <property type="entry name" value="Thioredoxin_domain"/>
</dbReference>
<proteinExistence type="inferred from homology"/>
<comment type="function">
    <text evidence="4">Thiol-specific peroxidase that catalyzes the reduction of hydrogen peroxide and organic hydroperoxides to water and alcohols, respectively. Plays a role in cell protection against oxidative stress by detoxifying peroxides.</text>
</comment>
<dbReference type="EMBL" id="FRDF01000004">
    <property type="protein sequence ID" value="SHN53172.1"/>
    <property type="molecule type" value="Genomic_DNA"/>
</dbReference>
<sequence>MYCNVSVKCYESCMNDQNSMPPPCAGLRIGDIAPDFEARSTIGPVRLSAFRKRWLVLFSHPADFTPVCTTEFVALAREAAAFEARDCALMALSVDSLFSHFAWLRMIRDRFGVEVRFPILEDPTLVIGRAFGMVSAQDSDSATVRTTFFIDPEGVIRAMTCYPANLGRSVPEMLRILDGLQAIDAKGALAPANWQPGEPMLRPPSHDLDEVYGAGDMTSWFLREDGGGVRA</sequence>
<dbReference type="Pfam" id="PF10417">
    <property type="entry name" value="1-cysPrx_C"/>
    <property type="match status" value="1"/>
</dbReference>
<dbReference type="InterPro" id="IPR024706">
    <property type="entry name" value="Peroxiredoxin_AhpC-typ"/>
</dbReference>
<dbReference type="AlphaFoldDB" id="A0A1M7S4F1"/>
<dbReference type="STRING" id="198312.SAMN02745193_00952"/>
<evidence type="ECO:0000313" key="7">
    <source>
        <dbReference type="EMBL" id="SHN53172.1"/>
    </source>
</evidence>
<evidence type="ECO:0000313" key="8">
    <source>
        <dbReference type="Proteomes" id="UP000184391"/>
    </source>
</evidence>
<evidence type="ECO:0000259" key="6">
    <source>
        <dbReference type="PROSITE" id="PS51352"/>
    </source>
</evidence>
<feature type="domain" description="Thioredoxin" evidence="6">
    <location>
        <begin position="27"/>
        <end position="182"/>
    </location>
</feature>
<reference evidence="8" key="1">
    <citation type="submission" date="2016-12" db="EMBL/GenBank/DDBJ databases">
        <authorList>
            <person name="Varghese N."/>
            <person name="Submissions S."/>
        </authorList>
    </citation>
    <scope>NUCLEOTIDE SEQUENCE [LARGE SCALE GENOMIC DNA]</scope>
    <source>
        <strain evidence="8">DSM 11032</strain>
    </source>
</reference>
<dbReference type="InterPro" id="IPR019479">
    <property type="entry name" value="Peroxiredoxin_C"/>
</dbReference>
<dbReference type="GO" id="GO:0042744">
    <property type="term" value="P:hydrogen peroxide catabolic process"/>
    <property type="evidence" value="ECO:0007669"/>
    <property type="project" value="TreeGrafter"/>
</dbReference>
<dbReference type="PIRSF" id="PIRSF000239">
    <property type="entry name" value="AHPC"/>
    <property type="match status" value="1"/>
</dbReference>
<evidence type="ECO:0000256" key="1">
    <source>
        <dbReference type="ARBA" id="ARBA00009796"/>
    </source>
</evidence>
<dbReference type="GO" id="GO:0033554">
    <property type="term" value="P:cellular response to stress"/>
    <property type="evidence" value="ECO:0007669"/>
    <property type="project" value="TreeGrafter"/>
</dbReference>
<dbReference type="GO" id="GO:0008379">
    <property type="term" value="F:thioredoxin peroxidase activity"/>
    <property type="evidence" value="ECO:0007669"/>
    <property type="project" value="TreeGrafter"/>
</dbReference>
<dbReference type="Gene3D" id="3.40.30.10">
    <property type="entry name" value="Glutaredoxin"/>
    <property type="match status" value="1"/>
</dbReference>
<protein>
    <recommendedName>
        <fullName evidence="3">Thioredoxin peroxidase</fullName>
    </recommendedName>
</protein>
<dbReference type="PANTHER" id="PTHR10681:SF128">
    <property type="entry name" value="THIOREDOXIN-DEPENDENT PEROXIDE REDUCTASE, MITOCHONDRIAL"/>
    <property type="match status" value="1"/>
</dbReference>